<organism evidence="13 14">
    <name type="scientific">Trypanosoma cruzi marinkellei</name>
    <dbReference type="NCBI Taxonomy" id="85056"/>
    <lineage>
        <taxon>Eukaryota</taxon>
        <taxon>Discoba</taxon>
        <taxon>Euglenozoa</taxon>
        <taxon>Kinetoplastea</taxon>
        <taxon>Metakinetoplastina</taxon>
        <taxon>Trypanosomatida</taxon>
        <taxon>Trypanosomatidae</taxon>
        <taxon>Trypanosoma</taxon>
        <taxon>Schizotrypanum</taxon>
    </lineage>
</organism>
<evidence type="ECO:0000256" key="8">
    <source>
        <dbReference type="ARBA" id="ARBA00023069"/>
    </source>
</evidence>
<evidence type="ECO:0000313" key="14">
    <source>
        <dbReference type="Proteomes" id="UP000007350"/>
    </source>
</evidence>
<keyword evidence="12" id="KW-0812">Transmembrane</keyword>
<evidence type="ECO:0000256" key="3">
    <source>
        <dbReference type="ARBA" id="ARBA00004186"/>
    </source>
</evidence>
<evidence type="ECO:0000256" key="10">
    <source>
        <dbReference type="ARBA" id="ARBA00023273"/>
    </source>
</evidence>
<evidence type="ECO:0000256" key="12">
    <source>
        <dbReference type="SAM" id="Phobius"/>
    </source>
</evidence>
<proteinExistence type="inferred from homology"/>
<keyword evidence="10" id="KW-0966">Cell projection</keyword>
<name>K2N3L0_TRYCR</name>
<reference evidence="13 14" key="1">
    <citation type="journal article" date="2012" name="BMC Genomics">
        <title>Comparative genomic analysis of human infective Trypanosoma cruzi lineages with the bat-restricted subspecies T. cruzi marinkellei.</title>
        <authorList>
            <person name="Franzen O."/>
            <person name="Talavera-Lopez C."/>
            <person name="Ochaya S."/>
            <person name="Butler C.E."/>
            <person name="Messenger L.A."/>
            <person name="Lewis M.D."/>
            <person name="Llewellyn M.S."/>
            <person name="Marinkelle C.J."/>
            <person name="Tyler K.M."/>
            <person name="Miles M.A."/>
            <person name="Andersson B."/>
        </authorList>
    </citation>
    <scope>NUCLEOTIDE SEQUENCE [LARGE SCALE GENOMIC DNA]</scope>
    <source>
        <strain evidence="13 14">B7</strain>
    </source>
</reference>
<keyword evidence="9" id="KW-0206">Cytoskeleton</keyword>
<protein>
    <recommendedName>
        <fullName evidence="5">Centrosomal protein of 19 kDa</fullName>
    </recommendedName>
</protein>
<dbReference type="EMBL" id="AHKC01013806">
    <property type="protein sequence ID" value="EKF29211.1"/>
    <property type="molecule type" value="Genomic_DNA"/>
</dbReference>
<feature type="region of interest" description="Disordered" evidence="11">
    <location>
        <begin position="395"/>
        <end position="421"/>
    </location>
</feature>
<keyword evidence="12" id="KW-0472">Membrane</keyword>
<feature type="transmembrane region" description="Helical" evidence="12">
    <location>
        <begin position="7"/>
        <end position="26"/>
    </location>
</feature>
<evidence type="ECO:0000256" key="5">
    <source>
        <dbReference type="ARBA" id="ARBA00022015"/>
    </source>
</evidence>
<dbReference type="InterPro" id="IPR029412">
    <property type="entry name" value="CEP19"/>
</dbReference>
<gene>
    <name evidence="13" type="ORF">MOQ_007016</name>
</gene>
<evidence type="ECO:0000256" key="2">
    <source>
        <dbReference type="ARBA" id="ARBA00004120"/>
    </source>
</evidence>
<dbReference type="GO" id="GO:0036064">
    <property type="term" value="C:ciliary basal body"/>
    <property type="evidence" value="ECO:0007669"/>
    <property type="project" value="TreeGrafter"/>
</dbReference>
<keyword evidence="12" id="KW-1133">Transmembrane helix</keyword>
<dbReference type="Pfam" id="PF14933">
    <property type="entry name" value="CEP19"/>
    <property type="match status" value="1"/>
</dbReference>
<comment type="similarity">
    <text evidence="4">Belongs to the CEP19 family.</text>
</comment>
<dbReference type="AlphaFoldDB" id="K2N3L0"/>
<evidence type="ECO:0000256" key="11">
    <source>
        <dbReference type="SAM" id="MobiDB-lite"/>
    </source>
</evidence>
<feature type="non-terminal residue" evidence="13">
    <location>
        <position position="1"/>
    </location>
</feature>
<comment type="subcellular location">
    <subcellularLocation>
        <location evidence="2">Cytoplasm</location>
        <location evidence="2">Cytoskeleton</location>
        <location evidence="2">Cilium basal body</location>
    </subcellularLocation>
    <subcellularLocation>
        <location evidence="1">Cytoplasm</location>
        <location evidence="1">Cytoskeleton</location>
        <location evidence="1">Microtubule organizing center</location>
        <location evidence="1">Centrosome</location>
        <location evidence="1">Centriole</location>
    </subcellularLocation>
    <subcellularLocation>
        <location evidence="3">Cytoplasm</location>
        <location evidence="3">Cytoskeleton</location>
        <location evidence="3">Spindle</location>
    </subcellularLocation>
</comment>
<dbReference type="GO" id="GO:0000922">
    <property type="term" value="C:spindle pole"/>
    <property type="evidence" value="ECO:0007669"/>
    <property type="project" value="TreeGrafter"/>
</dbReference>
<accession>K2N3L0</accession>
<dbReference type="GO" id="GO:0097712">
    <property type="term" value="P:vesicle targeting, trans-Golgi to periciliary membrane compartment"/>
    <property type="evidence" value="ECO:0007669"/>
    <property type="project" value="TreeGrafter"/>
</dbReference>
<dbReference type="GO" id="GO:0034454">
    <property type="term" value="P:microtubule anchoring at centrosome"/>
    <property type="evidence" value="ECO:0007669"/>
    <property type="project" value="TreeGrafter"/>
</dbReference>
<dbReference type="GO" id="GO:0005814">
    <property type="term" value="C:centriole"/>
    <property type="evidence" value="ECO:0007669"/>
    <property type="project" value="UniProtKB-SubCell"/>
</dbReference>
<keyword evidence="7" id="KW-0970">Cilium biogenesis/degradation</keyword>
<keyword evidence="14" id="KW-1185">Reference proteome</keyword>
<comment type="caution">
    <text evidence="13">The sequence shown here is derived from an EMBL/GenBank/DDBJ whole genome shotgun (WGS) entry which is preliminary data.</text>
</comment>
<feature type="compositionally biased region" description="Basic and acidic residues" evidence="11">
    <location>
        <begin position="402"/>
        <end position="421"/>
    </location>
</feature>
<evidence type="ECO:0000256" key="1">
    <source>
        <dbReference type="ARBA" id="ARBA00004114"/>
    </source>
</evidence>
<keyword evidence="8" id="KW-0969">Cilium</keyword>
<dbReference type="PANTHER" id="PTHR31539:SF1">
    <property type="entry name" value="CENTROSOMAL PROTEIN OF 19 KDA"/>
    <property type="match status" value="1"/>
</dbReference>
<evidence type="ECO:0000256" key="7">
    <source>
        <dbReference type="ARBA" id="ARBA00022794"/>
    </source>
</evidence>
<keyword evidence="6" id="KW-0963">Cytoplasm</keyword>
<evidence type="ECO:0000256" key="9">
    <source>
        <dbReference type="ARBA" id="ARBA00023212"/>
    </source>
</evidence>
<evidence type="ECO:0000256" key="4">
    <source>
        <dbReference type="ARBA" id="ARBA00009371"/>
    </source>
</evidence>
<evidence type="ECO:0000313" key="13">
    <source>
        <dbReference type="EMBL" id="EKF29211.1"/>
    </source>
</evidence>
<sequence>FFLCVRACVVLFWYFFVFFIVSEGGWSKARKGAEHRCVMREKTSLTDLGLELWILVYHLYDKHKNDPDVAFRELTLRTRCVCSSEDLLIARSPSALLSTQWYQEMSTRYGDLRRRLKESQRAVLEEAEEVTRSLYPAGCMAKEYADALQTCVAMLTVSMPSQALARFTEYRVQELASLDVATVTVEELIDDLIERPVLDALTPPQWWTFDTDGNGAVSLNSIGLRARPAQIDILYTSSEKNWCCRIHLDGILHESGPTAPIARRLARTHGALLSEEQFRTYLVHLQRLMKHTVEDGDLRRSLNSTTNDCHYVREYPQKQQQQQQQTSALASAIELERRTDETQKPLNALNKADVGLLYRDPEAALDNVDLNDADDVTLQEFKAKMEEKFLEKVLRPGDPGYEYDKRVEVKPTERSDWDDSD</sequence>
<dbReference type="Proteomes" id="UP000007350">
    <property type="component" value="Unassembled WGS sequence"/>
</dbReference>
<evidence type="ECO:0000256" key="6">
    <source>
        <dbReference type="ARBA" id="ARBA00022490"/>
    </source>
</evidence>
<dbReference type="OrthoDB" id="2163581at2759"/>
<dbReference type="PANTHER" id="PTHR31539">
    <property type="entry name" value="CENTROSOMAL PROTEIN OF 19K CEP19"/>
    <property type="match status" value="1"/>
</dbReference>